<evidence type="ECO:0000256" key="1">
    <source>
        <dbReference type="ARBA" id="ARBA00004141"/>
    </source>
</evidence>
<dbReference type="GeneTree" id="ENSGT00390000004700"/>
<dbReference type="Proteomes" id="UP000261540">
    <property type="component" value="Unplaced"/>
</dbReference>
<comment type="subcellular location">
    <subcellularLocation>
        <location evidence="1">Membrane</location>
        <topology evidence="1">Multi-pass membrane protein</topology>
    </subcellularLocation>
</comment>
<accession>A0A3B3SJT2</accession>
<keyword evidence="3 7" id="KW-0812">Transmembrane</keyword>
<evidence type="ECO:0000256" key="5">
    <source>
        <dbReference type="ARBA" id="ARBA00023136"/>
    </source>
</evidence>
<feature type="transmembrane region" description="Helical" evidence="7">
    <location>
        <begin position="109"/>
        <end position="128"/>
    </location>
</feature>
<evidence type="ECO:0000256" key="6">
    <source>
        <dbReference type="SAM" id="MobiDB-lite"/>
    </source>
</evidence>
<dbReference type="GO" id="GO:0016020">
    <property type="term" value="C:membrane"/>
    <property type="evidence" value="ECO:0007669"/>
    <property type="project" value="UniProtKB-SubCell"/>
</dbReference>
<organism evidence="8 9">
    <name type="scientific">Paramormyrops kingsleyae</name>
    <dbReference type="NCBI Taxonomy" id="1676925"/>
    <lineage>
        <taxon>Eukaryota</taxon>
        <taxon>Metazoa</taxon>
        <taxon>Chordata</taxon>
        <taxon>Craniata</taxon>
        <taxon>Vertebrata</taxon>
        <taxon>Euteleostomi</taxon>
        <taxon>Actinopterygii</taxon>
        <taxon>Neopterygii</taxon>
        <taxon>Teleostei</taxon>
        <taxon>Osteoglossocephala</taxon>
        <taxon>Osteoglossomorpha</taxon>
        <taxon>Osteoglossiformes</taxon>
        <taxon>Mormyridae</taxon>
        <taxon>Paramormyrops</taxon>
    </lineage>
</organism>
<feature type="transmembrane region" description="Helical" evidence="7">
    <location>
        <begin position="68"/>
        <end position="89"/>
    </location>
</feature>
<sequence length="292" mass="32493">MLLRLLRLGCGNLNIESFFISGKCIFSLLNPHALHIYYIDLSKTTINMPNLDNWRDCLEDSRALMKTGLGLVLVGHMNFLPAALLHGAVLRHVSLHEQARATEYAVANVLVIIAGLLAVVAGILAIVMSKKKKSGLWMGILLLISLLAGLLALASMVDFIVSLVTAIQNKGQKLFTHCLTVDNISYYSITTECPFDPTRVYGTTVALWLFLILMCMVEILFSFRCCAASACFLSLSPPCGRKKKRRRVGKKQVTVQLPQEMTSLSQDRPSTQEEDSEAQECDLLKYQCCYER</sequence>
<protein>
    <submittedName>
        <fullName evidence="8">Transmembrane protein 54b</fullName>
    </submittedName>
</protein>
<keyword evidence="5 7" id="KW-0472">Membrane</keyword>
<dbReference type="AlphaFoldDB" id="A0A3B3SJT2"/>
<dbReference type="InterPro" id="IPR020977">
    <property type="entry name" value="Beta-casein-like"/>
</dbReference>
<evidence type="ECO:0000313" key="8">
    <source>
        <dbReference type="Ensembl" id="ENSPKIP00000030598.1"/>
    </source>
</evidence>
<keyword evidence="9" id="KW-1185">Reference proteome</keyword>
<keyword evidence="4 7" id="KW-1133">Transmembrane helix</keyword>
<comment type="similarity">
    <text evidence="2">Belongs to the TMEM54 family.</text>
</comment>
<name>A0A3B3SJT2_9TELE</name>
<feature type="transmembrane region" description="Helical" evidence="7">
    <location>
        <begin position="205"/>
        <end position="235"/>
    </location>
</feature>
<dbReference type="Ensembl" id="ENSPKIT00000011419.1">
    <property type="protein sequence ID" value="ENSPKIP00000030598.1"/>
    <property type="gene ID" value="ENSPKIG00000011387.1"/>
</dbReference>
<feature type="region of interest" description="Disordered" evidence="6">
    <location>
        <begin position="258"/>
        <end position="279"/>
    </location>
</feature>
<evidence type="ECO:0000256" key="4">
    <source>
        <dbReference type="ARBA" id="ARBA00022989"/>
    </source>
</evidence>
<evidence type="ECO:0000313" key="9">
    <source>
        <dbReference type="Proteomes" id="UP000261540"/>
    </source>
</evidence>
<dbReference type="Pfam" id="PF12304">
    <property type="entry name" value="BCLP"/>
    <property type="match status" value="1"/>
</dbReference>
<evidence type="ECO:0000256" key="7">
    <source>
        <dbReference type="SAM" id="Phobius"/>
    </source>
</evidence>
<dbReference type="PANTHER" id="PTHR31258:SF5">
    <property type="entry name" value="TMEM54 PROTEIN-RELATED"/>
    <property type="match status" value="1"/>
</dbReference>
<reference evidence="8" key="1">
    <citation type="submission" date="2025-08" db="UniProtKB">
        <authorList>
            <consortium name="Ensembl"/>
        </authorList>
    </citation>
    <scope>IDENTIFICATION</scope>
</reference>
<evidence type="ECO:0000256" key="3">
    <source>
        <dbReference type="ARBA" id="ARBA00022692"/>
    </source>
</evidence>
<dbReference type="STRING" id="1676925.ENSPKIP00000030598"/>
<feature type="compositionally biased region" description="Polar residues" evidence="6">
    <location>
        <begin position="258"/>
        <end position="269"/>
    </location>
</feature>
<reference evidence="8" key="2">
    <citation type="submission" date="2025-09" db="UniProtKB">
        <authorList>
            <consortium name="Ensembl"/>
        </authorList>
    </citation>
    <scope>IDENTIFICATION</scope>
</reference>
<feature type="transmembrane region" description="Helical" evidence="7">
    <location>
        <begin position="140"/>
        <end position="167"/>
    </location>
</feature>
<dbReference type="PANTHER" id="PTHR31258">
    <property type="entry name" value="KERATINOCYTE-ASSOCIATED PROTEIN 3"/>
    <property type="match status" value="1"/>
</dbReference>
<proteinExistence type="inferred from homology"/>
<evidence type="ECO:0000256" key="2">
    <source>
        <dbReference type="ARBA" id="ARBA00011030"/>
    </source>
</evidence>